<comment type="similarity">
    <text evidence="1 5">Belongs to the pyridoxamine 5'-phosphate oxidase family.</text>
</comment>
<evidence type="ECO:0000256" key="4">
    <source>
        <dbReference type="ARBA" id="ARBA00023002"/>
    </source>
</evidence>
<dbReference type="Pfam" id="PF01243">
    <property type="entry name" value="PNPOx_N"/>
    <property type="match status" value="1"/>
</dbReference>
<evidence type="ECO:0000256" key="3">
    <source>
        <dbReference type="ARBA" id="ARBA00022643"/>
    </source>
</evidence>
<feature type="binding site" evidence="5 6">
    <location>
        <position position="67"/>
    </location>
    <ligand>
        <name>substrate</name>
    </ligand>
</feature>
<keyword evidence="11" id="KW-1185">Reference proteome</keyword>
<name>L2F7F3_9GAMM</name>
<comment type="function">
    <text evidence="5">Catalyzes the oxidation of either pyridoxine 5'-phosphate (PNP) or pyridoxamine 5'-phosphate (PMP) into pyridoxal 5'-phosphate (PLP).</text>
</comment>
<feature type="binding site" evidence="5 6">
    <location>
        <position position="128"/>
    </location>
    <ligand>
        <name>substrate</name>
    </ligand>
</feature>
<feature type="binding site" evidence="5 7">
    <location>
        <begin position="146"/>
        <end position="147"/>
    </location>
    <ligand>
        <name>FMN</name>
        <dbReference type="ChEBI" id="CHEBI:58210"/>
    </ligand>
</feature>
<feature type="binding site" evidence="5 6">
    <location>
        <position position="132"/>
    </location>
    <ligand>
        <name>substrate</name>
    </ligand>
</feature>
<comment type="pathway">
    <text evidence="5">Cofactor metabolism; pyridoxal 5'-phosphate salvage; pyridoxal 5'-phosphate from pyridoxamine 5'-phosphate: step 1/1.</text>
</comment>
<keyword evidence="2 5" id="KW-0285">Flavoprotein</keyword>
<feature type="binding site" evidence="5 6">
    <location>
        <position position="136"/>
    </location>
    <ligand>
        <name>substrate</name>
    </ligand>
</feature>
<evidence type="ECO:0000256" key="1">
    <source>
        <dbReference type="ARBA" id="ARBA00007301"/>
    </source>
</evidence>
<comment type="caution">
    <text evidence="10">The sequence shown here is derived from an EMBL/GenBank/DDBJ whole genome shotgun (WGS) entry which is preliminary data.</text>
</comment>
<feature type="domain" description="Pyridoxamine 5'-phosphate oxidase N-terminal" evidence="8">
    <location>
        <begin position="37"/>
        <end position="162"/>
    </location>
</feature>
<dbReference type="SUPFAM" id="SSF50475">
    <property type="entry name" value="FMN-binding split barrel"/>
    <property type="match status" value="1"/>
</dbReference>
<keyword evidence="5" id="KW-0664">Pyridoxine biosynthesis</keyword>
<dbReference type="Gene3D" id="2.30.110.10">
    <property type="entry name" value="Electron Transport, Fmn-binding Protein, Chain A"/>
    <property type="match status" value="1"/>
</dbReference>
<dbReference type="eggNOG" id="COG0259">
    <property type="taxonomic scope" value="Bacteria"/>
</dbReference>
<comment type="caution">
    <text evidence="5">Lacks conserved residue(s) required for the propagation of feature annotation.</text>
</comment>
<evidence type="ECO:0000256" key="5">
    <source>
        <dbReference type="HAMAP-Rule" id="MF_01629"/>
    </source>
</evidence>
<dbReference type="GO" id="GO:0010181">
    <property type="term" value="F:FMN binding"/>
    <property type="evidence" value="ECO:0007669"/>
    <property type="project" value="UniProtKB-UniRule"/>
</dbReference>
<evidence type="ECO:0000259" key="9">
    <source>
        <dbReference type="Pfam" id="PF10590"/>
    </source>
</evidence>
<feature type="binding site" evidence="5 7">
    <location>
        <position position="110"/>
    </location>
    <ligand>
        <name>FMN</name>
        <dbReference type="ChEBI" id="CHEBI:58210"/>
    </ligand>
</feature>
<comment type="catalytic activity">
    <reaction evidence="5">
        <text>pyridoxamine 5'-phosphate + O2 + H2O = pyridoxal 5'-phosphate + H2O2 + NH4(+)</text>
        <dbReference type="Rhea" id="RHEA:15817"/>
        <dbReference type="ChEBI" id="CHEBI:15377"/>
        <dbReference type="ChEBI" id="CHEBI:15379"/>
        <dbReference type="ChEBI" id="CHEBI:16240"/>
        <dbReference type="ChEBI" id="CHEBI:28938"/>
        <dbReference type="ChEBI" id="CHEBI:58451"/>
        <dbReference type="ChEBI" id="CHEBI:597326"/>
        <dbReference type="EC" id="1.4.3.5"/>
    </reaction>
</comment>
<dbReference type="InterPro" id="IPR000659">
    <property type="entry name" value="Pyridox_Oxase"/>
</dbReference>
<evidence type="ECO:0000256" key="7">
    <source>
        <dbReference type="PIRSR" id="PIRSR000190-2"/>
    </source>
</evidence>
<evidence type="ECO:0000313" key="11">
    <source>
        <dbReference type="Proteomes" id="UP000023795"/>
    </source>
</evidence>
<dbReference type="AlphaFoldDB" id="L2F7F3"/>
<dbReference type="NCBIfam" id="TIGR00558">
    <property type="entry name" value="pdxH"/>
    <property type="match status" value="1"/>
</dbReference>
<comment type="cofactor">
    <cofactor evidence="5 7">
        <name>FMN</name>
        <dbReference type="ChEBI" id="CHEBI:58210"/>
    </cofactor>
    <text evidence="5 7">Binds 1 FMN per subunit.</text>
</comment>
<dbReference type="RefSeq" id="WP_009502251.1">
    <property type="nucleotide sequence ID" value="NZ_ANIN01000002.1"/>
</dbReference>
<accession>L2F7F3</accession>
<dbReference type="EMBL" id="ANIN01000002">
    <property type="protein sequence ID" value="ELA08691.1"/>
    <property type="molecule type" value="Genomic_DNA"/>
</dbReference>
<feature type="binding site" evidence="5 7">
    <location>
        <position position="88"/>
    </location>
    <ligand>
        <name>FMN</name>
        <dbReference type="ChEBI" id="CHEBI:58210"/>
    </ligand>
</feature>
<dbReference type="GO" id="GO:0008615">
    <property type="term" value="P:pyridoxine biosynthetic process"/>
    <property type="evidence" value="ECO:0007669"/>
    <property type="project" value="UniProtKB-UniRule"/>
</dbReference>
<dbReference type="Pfam" id="PF10590">
    <property type="entry name" value="PNP_phzG_C"/>
    <property type="match status" value="1"/>
</dbReference>
<keyword evidence="3 5" id="KW-0288">FMN</keyword>
<feature type="binding site" evidence="5 6">
    <location>
        <begin position="197"/>
        <end position="199"/>
    </location>
    <ligand>
        <name>substrate</name>
    </ligand>
</feature>
<dbReference type="InterPro" id="IPR019740">
    <property type="entry name" value="Pyridox_Oxase_CS"/>
</dbReference>
<reference evidence="10 11" key="1">
    <citation type="journal article" date="2013" name="Genome Announc.">
        <title>Genome Sequence of Moraxella macacae 0408225, a Novel Bacterial Species Isolated from a Cynomolgus Macaque with Epistaxis.</title>
        <authorList>
            <person name="Ladner J.T."/>
            <person name="Whitehouse C.A."/>
            <person name="Koroleva G.I."/>
            <person name="Palacios G.F."/>
        </authorList>
    </citation>
    <scope>NUCLEOTIDE SEQUENCE [LARGE SCALE GENOMIC DNA]</scope>
    <source>
        <strain evidence="10 11">0408225</strain>
    </source>
</reference>
<dbReference type="OrthoDB" id="9780392at2"/>
<dbReference type="PANTHER" id="PTHR10851:SF0">
    <property type="entry name" value="PYRIDOXINE-5'-PHOSPHATE OXIDASE"/>
    <property type="match status" value="1"/>
</dbReference>
<dbReference type="EC" id="1.4.3.5" evidence="5"/>
<evidence type="ECO:0000256" key="2">
    <source>
        <dbReference type="ARBA" id="ARBA00022630"/>
    </source>
</evidence>
<dbReference type="InterPro" id="IPR019576">
    <property type="entry name" value="Pyridoxamine_oxidase_dimer_C"/>
</dbReference>
<comment type="subunit">
    <text evidence="5">Homodimer.</text>
</comment>
<feature type="binding site" evidence="5 7">
    <location>
        <position position="191"/>
    </location>
    <ligand>
        <name>FMN</name>
        <dbReference type="ChEBI" id="CHEBI:58210"/>
    </ligand>
</feature>
<dbReference type="STRING" id="1230338.MOMA_09036"/>
<dbReference type="HAMAP" id="MF_01629">
    <property type="entry name" value="PdxH"/>
    <property type="match status" value="1"/>
</dbReference>
<comment type="catalytic activity">
    <reaction evidence="5">
        <text>pyridoxine 5'-phosphate + O2 = pyridoxal 5'-phosphate + H2O2</text>
        <dbReference type="Rhea" id="RHEA:15149"/>
        <dbReference type="ChEBI" id="CHEBI:15379"/>
        <dbReference type="ChEBI" id="CHEBI:16240"/>
        <dbReference type="ChEBI" id="CHEBI:58589"/>
        <dbReference type="ChEBI" id="CHEBI:597326"/>
        <dbReference type="EC" id="1.4.3.5"/>
    </reaction>
</comment>
<evidence type="ECO:0000313" key="10">
    <source>
        <dbReference type="EMBL" id="ELA08691.1"/>
    </source>
</evidence>
<feature type="binding site" evidence="5">
    <location>
        <begin position="62"/>
        <end position="67"/>
    </location>
    <ligand>
        <name>FMN</name>
        <dbReference type="ChEBI" id="CHEBI:58210"/>
    </ligand>
</feature>
<dbReference type="PIRSF" id="PIRSF000190">
    <property type="entry name" value="Pyd_amn-ph_oxd"/>
    <property type="match status" value="1"/>
</dbReference>
<evidence type="ECO:0000256" key="6">
    <source>
        <dbReference type="PIRSR" id="PIRSR000190-1"/>
    </source>
</evidence>
<comment type="pathway">
    <text evidence="5">Cofactor metabolism; pyridoxal 5'-phosphate salvage; pyridoxal 5'-phosphate from pyridoxine 5'-phosphate: step 1/1.</text>
</comment>
<feature type="binding site" evidence="5 7">
    <location>
        <position position="201"/>
    </location>
    <ligand>
        <name>FMN</name>
        <dbReference type="ChEBI" id="CHEBI:58210"/>
    </ligand>
</feature>
<feature type="domain" description="Pyridoxine 5'-phosphate oxidase dimerisation C-terminal" evidence="9">
    <location>
        <begin position="178"/>
        <end position="218"/>
    </location>
</feature>
<evidence type="ECO:0000259" key="8">
    <source>
        <dbReference type="Pfam" id="PF01243"/>
    </source>
</evidence>
<organism evidence="10 11">
    <name type="scientific">Moraxella macacae 0408225</name>
    <dbReference type="NCBI Taxonomy" id="1230338"/>
    <lineage>
        <taxon>Bacteria</taxon>
        <taxon>Pseudomonadati</taxon>
        <taxon>Pseudomonadota</taxon>
        <taxon>Gammaproteobacteria</taxon>
        <taxon>Moraxellales</taxon>
        <taxon>Moraxellaceae</taxon>
        <taxon>Moraxella</taxon>
    </lineage>
</organism>
<dbReference type="Proteomes" id="UP000023795">
    <property type="component" value="Unassembled WGS sequence"/>
</dbReference>
<dbReference type="GO" id="GO:0004733">
    <property type="term" value="F:pyridoxamine phosphate oxidase activity"/>
    <property type="evidence" value="ECO:0007669"/>
    <property type="project" value="UniProtKB-UniRule"/>
</dbReference>
<protein>
    <recommendedName>
        <fullName evidence="5">Pyridoxine/pyridoxamine 5'-phosphate oxidase</fullName>
        <ecNumber evidence="5">1.4.3.5</ecNumber>
    </recommendedName>
    <alternativeName>
        <fullName evidence="5">PNP/PMP oxidase</fullName>
        <shortName evidence="5">PNPOx</shortName>
    </alternativeName>
    <alternativeName>
        <fullName evidence="5">Pyridoxal 5'-phosphate synthase</fullName>
    </alternativeName>
</protein>
<feature type="binding site" evidence="5">
    <location>
        <begin position="81"/>
        <end position="82"/>
    </location>
    <ligand>
        <name>FMN</name>
        <dbReference type="ChEBI" id="CHEBI:58210"/>
    </ligand>
</feature>
<feature type="binding site" evidence="6">
    <location>
        <begin position="9"/>
        <end position="12"/>
    </location>
    <ligand>
        <name>substrate</name>
    </ligand>
</feature>
<sequence>MSIDFSAKRLSYEKGELDETCLPNEPYPLLQRWINEALDTYQGEAYAFALATCGADNKPSVRTLLMREIITRDDEIALVFYSNYDSEKGQDLAENPNAEALFFWASLEQQIRLTGKVDRLSREQSARYFHTRPIDSQLGAWVSQPQSGVVASRSAMNEKFNQLAKQYQNCNIPLPDFWGGYQLTVDKIEFWQGRANRMHDRIVYQKVDHHWQIKRLLP</sequence>
<gene>
    <name evidence="5" type="primary">pdxH</name>
    <name evidence="10" type="ORF">MOMA_09036</name>
</gene>
<dbReference type="PATRIC" id="fig|1230338.3.peg.1941"/>
<proteinExistence type="inferred from homology"/>
<dbReference type="InterPro" id="IPR011576">
    <property type="entry name" value="Pyridox_Oxase_N"/>
</dbReference>
<dbReference type="NCBIfam" id="NF004231">
    <property type="entry name" value="PRK05679.1"/>
    <property type="match status" value="1"/>
</dbReference>
<keyword evidence="4 5" id="KW-0560">Oxidoreductase</keyword>
<dbReference type="PROSITE" id="PS01064">
    <property type="entry name" value="PYRIDOX_OXIDASE"/>
    <property type="match status" value="1"/>
</dbReference>
<dbReference type="PANTHER" id="PTHR10851">
    <property type="entry name" value="PYRIDOXINE-5-PHOSPHATE OXIDASE"/>
    <property type="match status" value="1"/>
</dbReference>
<dbReference type="InterPro" id="IPR012349">
    <property type="entry name" value="Split_barrel_FMN-bd"/>
</dbReference>
<dbReference type="UniPathway" id="UPA01068">
    <property type="reaction ID" value="UER00304"/>
</dbReference>